<dbReference type="SUPFAM" id="SSF140566">
    <property type="entry name" value="FlgN-like"/>
    <property type="match status" value="1"/>
</dbReference>
<dbReference type="InterPro" id="IPR036679">
    <property type="entry name" value="FlgN-like_sf"/>
</dbReference>
<evidence type="ECO:0000313" key="1">
    <source>
        <dbReference type="EMBL" id="QBP39157.1"/>
    </source>
</evidence>
<reference evidence="1" key="2">
    <citation type="journal article" date="2019" name="Sci. Rep.">
        <title>The flagellin of candidate live biotherapeutic Enterococcus gallinarum MRx0518 is a potent immunostimulant.</title>
        <authorList>
            <person name="Laute-Caly D.L."/>
            <person name="Raftis E.J."/>
            <person name="Cowie P."/>
            <person name="Hennessy E."/>
            <person name="Holt A."/>
            <person name="Panzica D.A."/>
            <person name="Sparre C."/>
            <person name="Minter B."/>
            <person name="Stroobach E."/>
            <person name="Mulder I.E."/>
        </authorList>
    </citation>
    <scope>NUCLEOTIDE SEQUENCE</scope>
    <source>
        <strain evidence="1">MRx0518</strain>
    </source>
</reference>
<evidence type="ECO:0008006" key="2">
    <source>
        <dbReference type="Google" id="ProtNLM"/>
    </source>
</evidence>
<dbReference type="AlphaFoldDB" id="A0A482JV31"/>
<protein>
    <recommendedName>
        <fullName evidence="2">FlgN protein</fullName>
    </recommendedName>
</protein>
<sequence>MTEREFERQLQQFLRLLQKEKTCLIKNQAEKLPELVEKKTAFVPVFSMYEGTLSAAIKELIRQIQVQQAENLLLTEQAISFQTVLMDAVKENIKTPANTYSKYQEKQVVSTAIIDQKM</sequence>
<dbReference type="EMBL" id="MK210233">
    <property type="protein sequence ID" value="QBP39157.1"/>
    <property type="molecule type" value="Genomic_DNA"/>
</dbReference>
<proteinExistence type="predicted"/>
<accession>A0A482JV31</accession>
<dbReference type="GO" id="GO:0044780">
    <property type="term" value="P:bacterial-type flagellum assembly"/>
    <property type="evidence" value="ECO:0007669"/>
    <property type="project" value="InterPro"/>
</dbReference>
<organism evidence="1">
    <name type="scientific">Enterococcus gallinarum</name>
    <dbReference type="NCBI Taxonomy" id="1353"/>
    <lineage>
        <taxon>Bacteria</taxon>
        <taxon>Bacillati</taxon>
        <taxon>Bacillota</taxon>
        <taxon>Bacilli</taxon>
        <taxon>Lactobacillales</taxon>
        <taxon>Enterococcaceae</taxon>
        <taxon>Enterococcus</taxon>
    </lineage>
</organism>
<dbReference type="Gene3D" id="1.20.58.300">
    <property type="entry name" value="FlgN-like"/>
    <property type="match status" value="1"/>
</dbReference>
<name>A0A482JV31_ENTGA</name>
<reference evidence="1" key="1">
    <citation type="submission" date="2018-11" db="EMBL/GenBank/DDBJ databases">
        <authorList>
            <person name="Laute Caly D.L.L."/>
            <person name="Raftis E.J.J."/>
            <person name="Cowie P."/>
            <person name="Hennessy E."/>
            <person name="Holt A."/>
            <person name="Panzica D.A."/>
            <person name="Sparre C."/>
            <person name="Minter B."/>
            <person name="Stroobach E."/>
            <person name="Mulder I.E."/>
        </authorList>
    </citation>
    <scope>NUCLEOTIDE SEQUENCE</scope>
    <source>
        <strain evidence="1">MRx0518</strain>
    </source>
</reference>